<evidence type="ECO:0000256" key="3">
    <source>
        <dbReference type="SAM" id="MobiDB-lite"/>
    </source>
</evidence>
<keyword evidence="4" id="KW-1133">Transmembrane helix</keyword>
<keyword evidence="4" id="KW-0812">Transmembrane</keyword>
<keyword evidence="5" id="KW-0732">Signal</keyword>
<dbReference type="Proteomes" id="UP000069940">
    <property type="component" value="Unassembled WGS sequence"/>
</dbReference>
<feature type="signal peptide" evidence="5">
    <location>
        <begin position="1"/>
        <end position="28"/>
    </location>
</feature>
<dbReference type="Gene3D" id="3.80.10.10">
    <property type="entry name" value="Ribonuclease Inhibitor"/>
    <property type="match status" value="3"/>
</dbReference>
<feature type="transmembrane region" description="Helical" evidence="4">
    <location>
        <begin position="520"/>
        <end position="543"/>
    </location>
</feature>
<dbReference type="GeneID" id="109405617"/>
<dbReference type="PANTHER" id="PTHR24366">
    <property type="entry name" value="IG(IMMUNOGLOBULIN) AND LRR(LEUCINE RICH REPEAT) DOMAINS"/>
    <property type="match status" value="1"/>
</dbReference>
<dbReference type="Pfam" id="PF00560">
    <property type="entry name" value="LRR_1"/>
    <property type="match status" value="1"/>
</dbReference>
<organism evidence="6 7">
    <name type="scientific">Aedes albopictus</name>
    <name type="common">Asian tiger mosquito</name>
    <name type="synonym">Stegomyia albopicta</name>
    <dbReference type="NCBI Taxonomy" id="7160"/>
    <lineage>
        <taxon>Eukaryota</taxon>
        <taxon>Metazoa</taxon>
        <taxon>Ecdysozoa</taxon>
        <taxon>Arthropoda</taxon>
        <taxon>Hexapoda</taxon>
        <taxon>Insecta</taxon>
        <taxon>Pterygota</taxon>
        <taxon>Neoptera</taxon>
        <taxon>Endopterygota</taxon>
        <taxon>Diptera</taxon>
        <taxon>Nematocera</taxon>
        <taxon>Culicoidea</taxon>
        <taxon>Culicidae</taxon>
        <taxon>Culicinae</taxon>
        <taxon>Aedini</taxon>
        <taxon>Aedes</taxon>
        <taxon>Stegomyia</taxon>
    </lineage>
</organism>
<dbReference type="RefSeq" id="XP_062705897.1">
    <property type="nucleotide sequence ID" value="XM_062849913.1"/>
</dbReference>
<dbReference type="SMART" id="SM00365">
    <property type="entry name" value="LRR_SD22"/>
    <property type="match status" value="7"/>
</dbReference>
<keyword evidence="2" id="KW-0677">Repeat</keyword>
<proteinExistence type="predicted"/>
<keyword evidence="4" id="KW-0472">Membrane</keyword>
<feature type="chain" id="PRO_5045116048" evidence="5">
    <location>
        <begin position="29"/>
        <end position="616"/>
    </location>
</feature>
<evidence type="ECO:0000256" key="4">
    <source>
        <dbReference type="SAM" id="Phobius"/>
    </source>
</evidence>
<sequence length="616" mass="69635">MYSSIAGSATLRWRTILLAILLTLLTVAVQVTSSHLQKRCPTDCECNLDQRGLYQTVCSRVQWRTVPVQDFDKDVEVILIRSSKNSLTIGPVFQSLSKLEMLKITNANVPAIGMNSFWGLVRLRTLDLSRNNITQITVENFRGQDNLLELDLSKNRMERIASGTFGHLKSLKSLNLADNSIDELNARLFLHLAKLKHLDLSRNPIDDLPPEVFKDVQELKVLKVRGCHLLNVNPQVYNMLTHLTELDLGHNQFTYFVKTEFKDLKRLRILRLDGNQLSVVVDHLFEYQKSLNILDLSYNRLAKISEKAFENLSNLTYLDVSYNKLSRIEPECLEPVAANLRTFNISGNLQLDLMEVNPTFQVIPNISTLAVADMGPLPLKLFEPFKQLRTLNLSGNHIDNITLQIIQPLAHLRLLDLSRNQLSGVEDRHAAQLARIADLRMDNNPLICDRCHMGALIDMASELPWPEKPVCFLPERLRGIPIDDLQPDSVEICMEVIVDEDHDAASTSHNFLEQAGSVSVLAFCGLMVFVLLAIVVVSTAICLSRHRARYYTHEEKRDTMMEKNGTETSILTAAGSEINFKFPYTDRVCTIDEMCIPPPPPPPPGKPPANVIERFD</sequence>
<feature type="compositionally biased region" description="Pro residues" evidence="3">
    <location>
        <begin position="596"/>
        <end position="607"/>
    </location>
</feature>
<dbReference type="InterPro" id="IPR032675">
    <property type="entry name" value="LRR_dom_sf"/>
</dbReference>
<accession>A0ABM1YTL0</accession>
<evidence type="ECO:0000256" key="5">
    <source>
        <dbReference type="SAM" id="SignalP"/>
    </source>
</evidence>
<keyword evidence="7" id="KW-1185">Reference proteome</keyword>
<keyword evidence="1" id="KW-0433">Leucine-rich repeat</keyword>
<dbReference type="SUPFAM" id="SSF52047">
    <property type="entry name" value="RNI-like"/>
    <property type="match status" value="1"/>
</dbReference>
<evidence type="ECO:0000313" key="7">
    <source>
        <dbReference type="Proteomes" id="UP000069940"/>
    </source>
</evidence>
<dbReference type="InterPro" id="IPR003591">
    <property type="entry name" value="Leu-rich_rpt_typical-subtyp"/>
</dbReference>
<reference evidence="7" key="1">
    <citation type="journal article" date="2015" name="Proc. Natl. Acad. Sci. U.S.A.">
        <title>Genome sequence of the Asian Tiger mosquito, Aedes albopictus, reveals insights into its biology, genetics, and evolution.</title>
        <authorList>
            <person name="Chen X.G."/>
            <person name="Jiang X."/>
            <person name="Gu J."/>
            <person name="Xu M."/>
            <person name="Wu Y."/>
            <person name="Deng Y."/>
            <person name="Zhang C."/>
            <person name="Bonizzoni M."/>
            <person name="Dermauw W."/>
            <person name="Vontas J."/>
            <person name="Armbruster P."/>
            <person name="Huang X."/>
            <person name="Yang Y."/>
            <person name="Zhang H."/>
            <person name="He W."/>
            <person name="Peng H."/>
            <person name="Liu Y."/>
            <person name="Wu K."/>
            <person name="Chen J."/>
            <person name="Lirakis M."/>
            <person name="Topalis P."/>
            <person name="Van Leeuwen T."/>
            <person name="Hall A.B."/>
            <person name="Jiang X."/>
            <person name="Thorpe C."/>
            <person name="Mueller R.L."/>
            <person name="Sun C."/>
            <person name="Waterhouse R.M."/>
            <person name="Yan G."/>
            <person name="Tu Z.J."/>
            <person name="Fang X."/>
            <person name="James A.A."/>
        </authorList>
    </citation>
    <scope>NUCLEOTIDE SEQUENCE [LARGE SCALE GENOMIC DNA]</scope>
    <source>
        <strain evidence="7">Foshan</strain>
    </source>
</reference>
<dbReference type="SMART" id="SM00369">
    <property type="entry name" value="LRR_TYP"/>
    <property type="match status" value="10"/>
</dbReference>
<evidence type="ECO:0000313" key="6">
    <source>
        <dbReference type="EnsemblMetazoa" id="AALFPA23_012050.P17188"/>
    </source>
</evidence>
<reference evidence="6" key="2">
    <citation type="submission" date="2025-05" db="UniProtKB">
        <authorList>
            <consortium name="EnsemblMetazoa"/>
        </authorList>
    </citation>
    <scope>IDENTIFICATION</scope>
    <source>
        <strain evidence="6">Foshan</strain>
    </source>
</reference>
<evidence type="ECO:0000256" key="1">
    <source>
        <dbReference type="ARBA" id="ARBA00022614"/>
    </source>
</evidence>
<dbReference type="PROSITE" id="PS51450">
    <property type="entry name" value="LRR"/>
    <property type="match status" value="6"/>
</dbReference>
<evidence type="ECO:0000256" key="2">
    <source>
        <dbReference type="ARBA" id="ARBA00022737"/>
    </source>
</evidence>
<dbReference type="Pfam" id="PF13855">
    <property type="entry name" value="LRR_8"/>
    <property type="match status" value="4"/>
</dbReference>
<dbReference type="PRINTS" id="PR00019">
    <property type="entry name" value="LEURICHRPT"/>
</dbReference>
<dbReference type="PANTHER" id="PTHR24366:SF96">
    <property type="entry name" value="LEUCINE RICH REPEAT CONTAINING 53"/>
    <property type="match status" value="1"/>
</dbReference>
<feature type="region of interest" description="Disordered" evidence="3">
    <location>
        <begin position="596"/>
        <end position="616"/>
    </location>
</feature>
<dbReference type="InterPro" id="IPR001611">
    <property type="entry name" value="Leu-rich_rpt"/>
</dbReference>
<dbReference type="EnsemblMetazoa" id="AALFPA23_012050.R17188">
    <property type="protein sequence ID" value="AALFPA23_012050.P17188"/>
    <property type="gene ID" value="AALFPA23_012050"/>
</dbReference>
<protein>
    <submittedName>
        <fullName evidence="6">Uncharacterized protein</fullName>
    </submittedName>
</protein>
<name>A0ABM1YTL0_AEDAL</name>